<evidence type="ECO:0000256" key="6">
    <source>
        <dbReference type="SAM" id="Phobius"/>
    </source>
</evidence>
<dbReference type="SUPFAM" id="SSF58104">
    <property type="entry name" value="Methyl-accepting chemotaxis protein (MCP) signaling domain"/>
    <property type="match status" value="1"/>
</dbReference>
<dbReference type="PROSITE" id="PS50111">
    <property type="entry name" value="CHEMOTAXIS_TRANSDUC_2"/>
    <property type="match status" value="1"/>
</dbReference>
<feature type="domain" description="HAMP" evidence="8">
    <location>
        <begin position="337"/>
        <end position="389"/>
    </location>
</feature>
<keyword evidence="6" id="KW-0812">Transmembrane</keyword>
<evidence type="ECO:0000256" key="4">
    <source>
        <dbReference type="PROSITE-ProRule" id="PRU00284"/>
    </source>
</evidence>
<organism evidence="10 11">
    <name type="scientific">Vibrio mangrovi</name>
    <dbReference type="NCBI Taxonomy" id="474394"/>
    <lineage>
        <taxon>Bacteria</taxon>
        <taxon>Pseudomonadati</taxon>
        <taxon>Pseudomonadota</taxon>
        <taxon>Gammaproteobacteria</taxon>
        <taxon>Vibrionales</taxon>
        <taxon>Vibrionaceae</taxon>
        <taxon>Vibrio</taxon>
    </lineage>
</organism>
<keyword evidence="2 4" id="KW-0807">Transducer</keyword>
<keyword evidence="5" id="KW-0175">Coiled coil</keyword>
<evidence type="ECO:0000259" key="8">
    <source>
        <dbReference type="PROSITE" id="PS50885"/>
    </source>
</evidence>
<name>A0A1Y6IYD5_9VIBR</name>
<feature type="transmembrane region" description="Helical" evidence="6">
    <location>
        <begin position="314"/>
        <end position="339"/>
    </location>
</feature>
<evidence type="ECO:0000256" key="1">
    <source>
        <dbReference type="ARBA" id="ARBA00004370"/>
    </source>
</evidence>
<reference evidence="10 11" key="1">
    <citation type="submission" date="2017-05" db="EMBL/GenBank/DDBJ databases">
        <authorList>
            <person name="Song R."/>
            <person name="Chenine A.L."/>
            <person name="Ruprecht R.M."/>
        </authorList>
    </citation>
    <scope>NUCLEOTIDE SEQUENCE [LARGE SCALE GENOMIC DNA]</scope>
    <source>
        <strain evidence="10 11">CECT 7927</strain>
    </source>
</reference>
<feature type="coiled-coil region" evidence="5">
    <location>
        <begin position="472"/>
        <end position="509"/>
    </location>
</feature>
<dbReference type="RefSeq" id="WP_159457475.1">
    <property type="nucleotide sequence ID" value="NZ_AP024883.1"/>
</dbReference>
<evidence type="ECO:0000256" key="2">
    <source>
        <dbReference type="ARBA" id="ARBA00023224"/>
    </source>
</evidence>
<dbReference type="AlphaFoldDB" id="A0A1Y6IYD5"/>
<keyword evidence="12" id="KW-1185">Reference proteome</keyword>
<feature type="domain" description="Methyl-accepting transducer" evidence="7">
    <location>
        <begin position="394"/>
        <end position="630"/>
    </location>
</feature>
<dbReference type="Proteomes" id="UP001283366">
    <property type="component" value="Unassembled WGS sequence"/>
</dbReference>
<dbReference type="FunFam" id="1.10.287.950:FF:000001">
    <property type="entry name" value="Methyl-accepting chemotaxis sensory transducer"/>
    <property type="match status" value="1"/>
</dbReference>
<dbReference type="GO" id="GO:0007165">
    <property type="term" value="P:signal transduction"/>
    <property type="evidence" value="ECO:0007669"/>
    <property type="project" value="UniProtKB-KW"/>
</dbReference>
<keyword evidence="6" id="KW-1133">Transmembrane helix</keyword>
<comment type="subcellular location">
    <subcellularLocation>
        <location evidence="1">Membrane</location>
    </subcellularLocation>
</comment>
<dbReference type="InterPro" id="IPR004089">
    <property type="entry name" value="MCPsignal_dom"/>
</dbReference>
<proteinExistence type="inferred from homology"/>
<dbReference type="Proteomes" id="UP000196125">
    <property type="component" value="Unassembled WGS sequence"/>
</dbReference>
<dbReference type="SMART" id="SM00283">
    <property type="entry name" value="MA"/>
    <property type="match status" value="1"/>
</dbReference>
<reference evidence="9 12" key="2">
    <citation type="submission" date="2023-11" db="EMBL/GenBank/DDBJ databases">
        <title>Plant-associative lifestyle of Vibrio porteresiae and its evolutionary dynamics.</title>
        <authorList>
            <person name="Rameshkumar N."/>
            <person name="Kirti K."/>
        </authorList>
    </citation>
    <scope>NUCLEOTIDE SEQUENCE [LARGE SCALE GENOMIC DNA]</scope>
    <source>
        <strain evidence="9 12">MSSRF38</strain>
    </source>
</reference>
<dbReference type="SMART" id="SM00304">
    <property type="entry name" value="HAMP"/>
    <property type="match status" value="1"/>
</dbReference>
<dbReference type="Pfam" id="PF00015">
    <property type="entry name" value="MCPsignal"/>
    <property type="match status" value="1"/>
</dbReference>
<dbReference type="GO" id="GO:0016020">
    <property type="term" value="C:membrane"/>
    <property type="evidence" value="ECO:0007669"/>
    <property type="project" value="UniProtKB-SubCell"/>
</dbReference>
<dbReference type="EMBL" id="JAWRCO010000001">
    <property type="protein sequence ID" value="MDW6002418.1"/>
    <property type="molecule type" value="Genomic_DNA"/>
</dbReference>
<dbReference type="Gene3D" id="1.10.287.950">
    <property type="entry name" value="Methyl-accepting chemotaxis protein"/>
    <property type="match status" value="1"/>
</dbReference>
<dbReference type="EMBL" id="FXXI01000012">
    <property type="protein sequence ID" value="SMS02685.1"/>
    <property type="molecule type" value="Genomic_DNA"/>
</dbReference>
<dbReference type="PANTHER" id="PTHR32089">
    <property type="entry name" value="METHYL-ACCEPTING CHEMOTAXIS PROTEIN MCPB"/>
    <property type="match status" value="1"/>
</dbReference>
<evidence type="ECO:0000313" key="10">
    <source>
        <dbReference type="EMBL" id="SMS02685.1"/>
    </source>
</evidence>
<keyword evidence="6" id="KW-0472">Membrane</keyword>
<evidence type="ECO:0000313" key="11">
    <source>
        <dbReference type="Proteomes" id="UP000196125"/>
    </source>
</evidence>
<dbReference type="OrthoDB" id="5693655at2"/>
<evidence type="ECO:0000259" key="7">
    <source>
        <dbReference type="PROSITE" id="PS50111"/>
    </source>
</evidence>
<evidence type="ECO:0000256" key="3">
    <source>
        <dbReference type="ARBA" id="ARBA00029447"/>
    </source>
</evidence>
<evidence type="ECO:0000313" key="12">
    <source>
        <dbReference type="Proteomes" id="UP001283366"/>
    </source>
</evidence>
<evidence type="ECO:0000313" key="9">
    <source>
        <dbReference type="EMBL" id="MDW6002418.1"/>
    </source>
</evidence>
<protein>
    <submittedName>
        <fullName evidence="9 10">Methyl-accepting chemotaxis protein</fullName>
    </submittedName>
</protein>
<dbReference type="InterPro" id="IPR003660">
    <property type="entry name" value="HAMP_dom"/>
</dbReference>
<gene>
    <name evidence="10" type="primary">pctA_2</name>
    <name evidence="9" type="ORF">SBX37_06000</name>
    <name evidence="10" type="ORF">VIM7927_04020</name>
</gene>
<feature type="transmembrane region" description="Helical" evidence="6">
    <location>
        <begin position="6"/>
        <end position="29"/>
    </location>
</feature>
<dbReference type="PANTHER" id="PTHR32089:SF70">
    <property type="entry name" value="ENERGY TAXIS MODULATING METHYL ACCEPTING SENSORY TRANSDUCER"/>
    <property type="match status" value="1"/>
</dbReference>
<accession>A0A1Y6IYD5</accession>
<evidence type="ECO:0000256" key="5">
    <source>
        <dbReference type="SAM" id="Coils"/>
    </source>
</evidence>
<dbReference type="GO" id="GO:0006935">
    <property type="term" value="P:chemotaxis"/>
    <property type="evidence" value="ECO:0007669"/>
    <property type="project" value="UniProtKB-ARBA"/>
</dbReference>
<dbReference type="Pfam" id="PF00672">
    <property type="entry name" value="HAMP"/>
    <property type="match status" value="1"/>
</dbReference>
<dbReference type="PROSITE" id="PS50885">
    <property type="entry name" value="HAMP"/>
    <property type="match status" value="1"/>
</dbReference>
<sequence length="666" mass="73637">MYLSLIQRVTAGFAIVILFVLGIGYSAYISQVKMAQQLKLTASTLTDLLDSSNTLDLNLEKINRQTLVHANTLDAEKRQQLSQSFKDSVEQYEQIFNRFSGQLAGYPQLATSLSSLGTEAQGFIRMATAHLDIQEQRVKARENAAAELNHFESGWLFFEQDMTDLKSDAEFDHIQQVIWDVDVLLAQGRGVKGYLQKVLSIEKDADLQPLKKEVFNHLKIFTEKANRVMKTMPSSEQTLKVYLDLLNRSIKQPEGLLQQHLKYIALQQSSAEQLQKIGQIVDSILTKAGEMTTRIRSMSDNALQEAKAESKQSVMINITLALISIIVAVVIAVTVIISIKKPLSVITKSLNELANGNLSWKIKTEFRSEMGIVVRHINELGDQLNQLIGQVQQSSDTVSNVANDSYMMSEKTSRDVDQQRLQTDAIATAITEMESAVNEVASHAGEASLKVEEVTGLANTNMEHMQSNLEFVNQLKSSLDEATGIMQTLSEETDQIEAVLEVIQTLSEQTNLLALNAAIEAARAGEHGRGFAVVADEVRQLANRSGSSADKIGQMIESLQIKARQAVSIVGNNQSYADQSLRQTAETSESLHTMVRRLNLINDMSRSIAAACEEQSIVAKDVAENVVAISDMTANIAQDSEKLARNSESLSQLSDKQNQLVSRFKL</sequence>
<comment type="similarity">
    <text evidence="3">Belongs to the methyl-accepting chemotaxis (MCP) protein family.</text>
</comment>